<feature type="domain" description="HAMP" evidence="13">
    <location>
        <begin position="220"/>
        <end position="271"/>
    </location>
</feature>
<dbReference type="SUPFAM" id="SSF47384">
    <property type="entry name" value="Homodimeric domain of signal transducing histidine kinase"/>
    <property type="match status" value="1"/>
</dbReference>
<dbReference type="InterPro" id="IPR003594">
    <property type="entry name" value="HATPase_dom"/>
</dbReference>
<dbReference type="Pfam" id="PF00072">
    <property type="entry name" value="Response_reg"/>
    <property type="match status" value="1"/>
</dbReference>
<dbReference type="SUPFAM" id="SSF55874">
    <property type="entry name" value="ATPase domain of HSP90 chaperone/DNA topoisomerase II/histidine kinase"/>
    <property type="match status" value="1"/>
</dbReference>
<keyword evidence="14" id="KW-0614">Plasmid</keyword>
<organism evidence="14">
    <name type="scientific">Rhizobium sp. ZPR3</name>
    <dbReference type="NCBI Taxonomy" id="3158967"/>
    <lineage>
        <taxon>Bacteria</taxon>
        <taxon>Pseudomonadati</taxon>
        <taxon>Pseudomonadota</taxon>
        <taxon>Alphaproteobacteria</taxon>
        <taxon>Hyphomicrobiales</taxon>
        <taxon>Rhizobiaceae</taxon>
        <taxon>Rhizobium/Agrobacterium group</taxon>
        <taxon>Rhizobium</taxon>
    </lineage>
</organism>
<gene>
    <name evidence="14" type="ORF">ABM479_24015</name>
</gene>
<evidence type="ECO:0000256" key="2">
    <source>
        <dbReference type="ARBA" id="ARBA00004370"/>
    </source>
</evidence>
<geneLocation type="plasmid" evidence="14">
    <name>unnamed1</name>
</geneLocation>
<dbReference type="InterPro" id="IPR036097">
    <property type="entry name" value="HisK_dim/P_sf"/>
</dbReference>
<dbReference type="Gene3D" id="1.10.287.130">
    <property type="match status" value="1"/>
</dbReference>
<keyword evidence="8" id="KW-1133">Transmembrane helix</keyword>
<dbReference type="InterPro" id="IPR036890">
    <property type="entry name" value="HATPase_C_sf"/>
</dbReference>
<dbReference type="SUPFAM" id="SSF55785">
    <property type="entry name" value="PYP-like sensor domain (PAS domain)"/>
    <property type="match status" value="1"/>
</dbReference>
<feature type="domain" description="PAS" evidence="11">
    <location>
        <begin position="276"/>
        <end position="331"/>
    </location>
</feature>
<protein>
    <recommendedName>
        <fullName evidence="3">histidine kinase</fullName>
        <ecNumber evidence="3">2.7.13.3</ecNumber>
    </recommendedName>
</protein>
<evidence type="ECO:0000259" key="12">
    <source>
        <dbReference type="PROSITE" id="PS50113"/>
    </source>
</evidence>
<evidence type="ECO:0000256" key="6">
    <source>
        <dbReference type="ARBA" id="ARBA00022777"/>
    </source>
</evidence>
<evidence type="ECO:0000256" key="1">
    <source>
        <dbReference type="ARBA" id="ARBA00000085"/>
    </source>
</evidence>
<dbReference type="InterPro" id="IPR003660">
    <property type="entry name" value="HAMP_dom"/>
</dbReference>
<name>A0AAU7RXY5_9HYPH</name>
<evidence type="ECO:0000313" key="14">
    <source>
        <dbReference type="EMBL" id="XBT95028.1"/>
    </source>
</evidence>
<dbReference type="InterPro" id="IPR005467">
    <property type="entry name" value="His_kinase_dom"/>
</dbReference>
<evidence type="ECO:0000259" key="13">
    <source>
        <dbReference type="PROSITE" id="PS50885"/>
    </source>
</evidence>
<evidence type="ECO:0000256" key="4">
    <source>
        <dbReference type="ARBA" id="ARBA00022553"/>
    </source>
</evidence>
<dbReference type="PANTHER" id="PTHR43047:SF72">
    <property type="entry name" value="OSMOSENSING HISTIDINE PROTEIN KINASE SLN1"/>
    <property type="match status" value="1"/>
</dbReference>
<accession>A0AAU7RXY5</accession>
<dbReference type="Gene3D" id="3.30.565.10">
    <property type="entry name" value="Histidine kinase-like ATPase, C-terminal domain"/>
    <property type="match status" value="1"/>
</dbReference>
<dbReference type="CDD" id="cd00082">
    <property type="entry name" value="HisKA"/>
    <property type="match status" value="1"/>
</dbReference>
<comment type="subcellular location">
    <subcellularLocation>
        <location evidence="2">Membrane</location>
    </subcellularLocation>
</comment>
<dbReference type="SMART" id="SM00388">
    <property type="entry name" value="HisKA"/>
    <property type="match status" value="1"/>
</dbReference>
<dbReference type="SMART" id="SM00091">
    <property type="entry name" value="PAS"/>
    <property type="match status" value="1"/>
</dbReference>
<dbReference type="Gene3D" id="3.40.50.2300">
    <property type="match status" value="1"/>
</dbReference>
<dbReference type="SMART" id="SM00387">
    <property type="entry name" value="HATPase_c"/>
    <property type="match status" value="1"/>
</dbReference>
<dbReference type="GO" id="GO:0009927">
    <property type="term" value="F:histidine phosphotransfer kinase activity"/>
    <property type="evidence" value="ECO:0007669"/>
    <property type="project" value="TreeGrafter"/>
</dbReference>
<dbReference type="InterPro" id="IPR035965">
    <property type="entry name" value="PAS-like_dom_sf"/>
</dbReference>
<dbReference type="InterPro" id="IPR007891">
    <property type="entry name" value="CHASE3"/>
</dbReference>
<dbReference type="Pfam" id="PF13426">
    <property type="entry name" value="PAS_9"/>
    <property type="match status" value="1"/>
</dbReference>
<dbReference type="InterPro" id="IPR003661">
    <property type="entry name" value="HisK_dim/P_dom"/>
</dbReference>
<dbReference type="Pfam" id="PF00512">
    <property type="entry name" value="HisKA"/>
    <property type="match status" value="1"/>
</dbReference>
<dbReference type="SMART" id="SM00304">
    <property type="entry name" value="HAMP"/>
    <property type="match status" value="1"/>
</dbReference>
<feature type="transmembrane region" description="Helical" evidence="8">
    <location>
        <begin position="20"/>
        <end position="44"/>
    </location>
</feature>
<evidence type="ECO:0000256" key="7">
    <source>
        <dbReference type="PROSITE-ProRule" id="PRU00169"/>
    </source>
</evidence>
<evidence type="ECO:0000259" key="9">
    <source>
        <dbReference type="PROSITE" id="PS50109"/>
    </source>
</evidence>
<keyword evidence="5" id="KW-0808">Transferase</keyword>
<dbReference type="GO" id="GO:0005886">
    <property type="term" value="C:plasma membrane"/>
    <property type="evidence" value="ECO:0007669"/>
    <property type="project" value="TreeGrafter"/>
</dbReference>
<dbReference type="PROSITE" id="PS50885">
    <property type="entry name" value="HAMP"/>
    <property type="match status" value="1"/>
</dbReference>
<feature type="modified residue" description="4-aspartylphosphate" evidence="7">
    <location>
        <position position="712"/>
    </location>
</feature>
<keyword evidence="6" id="KW-0418">Kinase</keyword>
<dbReference type="RefSeq" id="WP_349959145.1">
    <property type="nucleotide sequence ID" value="NZ_CP157961.1"/>
</dbReference>
<dbReference type="InterPro" id="IPR000700">
    <property type="entry name" value="PAS-assoc_C"/>
</dbReference>
<dbReference type="Pfam" id="PF05227">
    <property type="entry name" value="CHASE3"/>
    <property type="match status" value="1"/>
</dbReference>
<dbReference type="CDD" id="cd00130">
    <property type="entry name" value="PAS"/>
    <property type="match status" value="1"/>
</dbReference>
<proteinExistence type="predicted"/>
<dbReference type="PRINTS" id="PR00344">
    <property type="entry name" value="BCTRLSENSOR"/>
</dbReference>
<dbReference type="InterPro" id="IPR001789">
    <property type="entry name" value="Sig_transdc_resp-reg_receiver"/>
</dbReference>
<feature type="domain" description="PAC" evidence="12">
    <location>
        <begin position="350"/>
        <end position="402"/>
    </location>
</feature>
<dbReference type="InterPro" id="IPR000014">
    <property type="entry name" value="PAS"/>
</dbReference>
<dbReference type="EC" id="2.7.13.3" evidence="3"/>
<evidence type="ECO:0000256" key="3">
    <source>
        <dbReference type="ARBA" id="ARBA00012438"/>
    </source>
</evidence>
<evidence type="ECO:0000256" key="8">
    <source>
        <dbReference type="SAM" id="Phobius"/>
    </source>
</evidence>
<dbReference type="Pfam" id="PF02518">
    <property type="entry name" value="HATPase_c"/>
    <property type="match status" value="1"/>
</dbReference>
<evidence type="ECO:0000259" key="10">
    <source>
        <dbReference type="PROSITE" id="PS50110"/>
    </source>
</evidence>
<dbReference type="AlphaFoldDB" id="A0AAU7RXY5"/>
<feature type="domain" description="Response regulatory" evidence="10">
    <location>
        <begin position="662"/>
        <end position="779"/>
    </location>
</feature>
<dbReference type="SUPFAM" id="SSF52172">
    <property type="entry name" value="CheY-like"/>
    <property type="match status" value="1"/>
</dbReference>
<dbReference type="InterPro" id="IPR011006">
    <property type="entry name" value="CheY-like_superfamily"/>
</dbReference>
<feature type="domain" description="Histidine kinase" evidence="9">
    <location>
        <begin position="420"/>
        <end position="637"/>
    </location>
</feature>
<sequence>MIHRRLSASLSKSFLDLPLALKGLIVIAVPLICFFIALTSVFFADRESRRAENYVRVTLAIQSDILELHALLAEAASGVRGYLLTDNQAFLAPFDKARAELPGVFASMRPRIRDGEQLARLDEMEPLVMQKLKGLSALGDAAGKAGQPTTEDIRRTLVENKALLDTLRAKIDQMREREDVLLAIRTGEADAIRDRAQWITLFGALFGLLGGITAIILMSNGIVRRVGVLKEAAHKLAGGRELERFPTARDELGELAAALEDASRLLKAREDALRESEERFRLLVDGVHDYGIFGLDDAGHVVSWNSGAERITGYKADEVIGGHFSTFYPEETRRTHPAQELSQAKTYGRVEDEGWRIRKDGSRFWANVVVTALQDDQGKSRGFSKITRDMTDRKKAEEALLAARQEAERASRAKSEFLSRMSHELRTPLNSILGFGQILEMDLRDEESQSSVKQILTAGRHLLSLIDEVLDIARIEAGRMDLLIEQIDVTEVLREAIALARPLARERNIDLHLDDAELARAYSHADRRRLLQVLLNLLSNAIKFNHAGGSVTVAARRNRAEELAIEISDSGGGIAADEIERLFQPFERLGKDRNATSGTGLGLALSKHLMEAMGGGLELVRTSHLGSVFSLHLPVSESNEHTEQAQSAPITAIGTRSGGIAKVLCVEDNPHNLSLVENAMTRSFDCKVIPAILGEQGLALAVEHQPDLILLDLDLPDISGLDVLLRLKSDRRTQAIPVVVVSADATGESRQKAKAGQAAGYLTKPLDLRLLVRTIEDLTCN</sequence>
<dbReference type="PANTHER" id="PTHR43047">
    <property type="entry name" value="TWO-COMPONENT HISTIDINE PROTEIN KINASE"/>
    <property type="match status" value="1"/>
</dbReference>
<keyword evidence="8" id="KW-0812">Transmembrane</keyword>
<dbReference type="PROSITE" id="PS50109">
    <property type="entry name" value="HIS_KIN"/>
    <property type="match status" value="1"/>
</dbReference>
<evidence type="ECO:0000256" key="5">
    <source>
        <dbReference type="ARBA" id="ARBA00022679"/>
    </source>
</evidence>
<keyword evidence="8" id="KW-0472">Membrane</keyword>
<reference evidence="14" key="1">
    <citation type="submission" date="2024-06" db="EMBL/GenBank/DDBJ databases">
        <authorList>
            <person name="Li T."/>
            <person name="Gao R."/>
        </authorList>
    </citation>
    <scope>NUCLEOTIDE SEQUENCE</scope>
    <source>
        <strain evidence="14">ZPR3</strain>
        <plasmid evidence="14">unnamed1</plasmid>
    </source>
</reference>
<dbReference type="PROSITE" id="PS50113">
    <property type="entry name" value="PAC"/>
    <property type="match status" value="1"/>
</dbReference>
<comment type="catalytic activity">
    <reaction evidence="1">
        <text>ATP + protein L-histidine = ADP + protein N-phospho-L-histidine.</text>
        <dbReference type="EC" id="2.7.13.3"/>
    </reaction>
</comment>
<dbReference type="Gene3D" id="3.30.450.20">
    <property type="entry name" value="PAS domain"/>
    <property type="match status" value="1"/>
</dbReference>
<dbReference type="InterPro" id="IPR004358">
    <property type="entry name" value="Sig_transdc_His_kin-like_C"/>
</dbReference>
<dbReference type="EMBL" id="CP157961">
    <property type="protein sequence ID" value="XBT95028.1"/>
    <property type="molecule type" value="Genomic_DNA"/>
</dbReference>
<dbReference type="InterPro" id="IPR001610">
    <property type="entry name" value="PAC"/>
</dbReference>
<dbReference type="PROSITE" id="PS50110">
    <property type="entry name" value="RESPONSE_REGULATORY"/>
    <property type="match status" value="1"/>
</dbReference>
<dbReference type="NCBIfam" id="TIGR00229">
    <property type="entry name" value="sensory_box"/>
    <property type="match status" value="1"/>
</dbReference>
<dbReference type="SMART" id="SM00448">
    <property type="entry name" value="REC"/>
    <property type="match status" value="1"/>
</dbReference>
<dbReference type="SMART" id="SM00086">
    <property type="entry name" value="PAC"/>
    <property type="match status" value="1"/>
</dbReference>
<dbReference type="CDD" id="cd19410">
    <property type="entry name" value="HK9-like_sensor"/>
    <property type="match status" value="1"/>
</dbReference>
<dbReference type="GO" id="GO:0000155">
    <property type="term" value="F:phosphorelay sensor kinase activity"/>
    <property type="evidence" value="ECO:0007669"/>
    <property type="project" value="InterPro"/>
</dbReference>
<dbReference type="Gene3D" id="6.10.340.10">
    <property type="match status" value="1"/>
</dbReference>
<dbReference type="PROSITE" id="PS50112">
    <property type="entry name" value="PAS"/>
    <property type="match status" value="1"/>
</dbReference>
<evidence type="ECO:0000259" key="11">
    <source>
        <dbReference type="PROSITE" id="PS50112"/>
    </source>
</evidence>
<feature type="transmembrane region" description="Helical" evidence="8">
    <location>
        <begin position="198"/>
        <end position="218"/>
    </location>
</feature>
<keyword evidence="4 7" id="KW-0597">Phosphoprotein</keyword>